<keyword evidence="2" id="KW-1133">Transmembrane helix</keyword>
<gene>
    <name evidence="3" type="ORF">AMETH_5073</name>
</gene>
<feature type="region of interest" description="Disordered" evidence="1">
    <location>
        <begin position="154"/>
        <end position="183"/>
    </location>
</feature>
<reference evidence="3 4" key="1">
    <citation type="submission" date="2014-07" db="EMBL/GenBank/DDBJ databases">
        <title>Whole Genome Sequence of the Amycolatopsis methanolica 239.</title>
        <authorList>
            <person name="Tang B."/>
        </authorList>
    </citation>
    <scope>NUCLEOTIDE SEQUENCE [LARGE SCALE GENOMIC DNA]</scope>
    <source>
        <strain evidence="3 4">239</strain>
    </source>
</reference>
<evidence type="ECO:0008006" key="5">
    <source>
        <dbReference type="Google" id="ProtNLM"/>
    </source>
</evidence>
<feature type="compositionally biased region" description="Acidic residues" evidence="1">
    <location>
        <begin position="174"/>
        <end position="183"/>
    </location>
</feature>
<keyword evidence="2" id="KW-0812">Transmembrane</keyword>
<dbReference type="EMBL" id="CP009110">
    <property type="protein sequence ID" value="AIJ25165.1"/>
    <property type="molecule type" value="Genomic_DNA"/>
</dbReference>
<evidence type="ECO:0000256" key="2">
    <source>
        <dbReference type="SAM" id="Phobius"/>
    </source>
</evidence>
<protein>
    <recommendedName>
        <fullName evidence="5">Tryptophan-associated transmembrane protein</fullName>
    </recommendedName>
</protein>
<accession>A0A076N2Z9</accession>
<feature type="transmembrane region" description="Helical" evidence="2">
    <location>
        <begin position="58"/>
        <end position="76"/>
    </location>
</feature>
<dbReference type="AlphaFoldDB" id="A0A076N2Z9"/>
<proteinExistence type="predicted"/>
<keyword evidence="2" id="KW-0472">Membrane</keyword>
<dbReference type="Pfam" id="PF09534">
    <property type="entry name" value="Trp_oprn_chp"/>
    <property type="match status" value="1"/>
</dbReference>
<dbReference type="OrthoDB" id="3697582at2"/>
<evidence type="ECO:0000313" key="4">
    <source>
        <dbReference type="Proteomes" id="UP000062973"/>
    </source>
</evidence>
<organism evidence="3 4">
    <name type="scientific">Amycolatopsis methanolica 239</name>
    <dbReference type="NCBI Taxonomy" id="1068978"/>
    <lineage>
        <taxon>Bacteria</taxon>
        <taxon>Bacillati</taxon>
        <taxon>Actinomycetota</taxon>
        <taxon>Actinomycetes</taxon>
        <taxon>Pseudonocardiales</taxon>
        <taxon>Pseudonocardiaceae</taxon>
        <taxon>Amycolatopsis</taxon>
        <taxon>Amycolatopsis methanolica group</taxon>
    </lineage>
</organism>
<name>A0A076N2Z9_AMYME</name>
<keyword evidence="4" id="KW-1185">Reference proteome</keyword>
<dbReference type="RefSeq" id="WP_017984008.1">
    <property type="nucleotide sequence ID" value="NZ_AQUL01000001.1"/>
</dbReference>
<dbReference type="InterPro" id="IPR019051">
    <property type="entry name" value="Trp_biosyn_TM_oprn/chp"/>
</dbReference>
<sequence>MTSPASSKRPLWIVAAALLLAAAALWGSSRLVWAAELRDAGVRGMVLDKHTGEQESDALVPLAVLALAGVAGLIAAGGWLRRVLGVLVALAGIAAGWIAIDGWRFGGFPEGAPTAQIFAGRGLALLAGILMLAAGLFAIKGAGRMAKLGARYEAPAGRKKAAKDPDAELWEALSEGEDPTTDR</sequence>
<dbReference type="Proteomes" id="UP000062973">
    <property type="component" value="Chromosome"/>
</dbReference>
<dbReference type="KEGG" id="amq:AMETH_5073"/>
<evidence type="ECO:0000256" key="1">
    <source>
        <dbReference type="SAM" id="MobiDB-lite"/>
    </source>
</evidence>
<feature type="transmembrane region" description="Helical" evidence="2">
    <location>
        <begin position="120"/>
        <end position="139"/>
    </location>
</feature>
<dbReference type="eggNOG" id="ENOG5033GIP">
    <property type="taxonomic scope" value="Bacteria"/>
</dbReference>
<dbReference type="HOGENOM" id="CLU_084749_2_1_11"/>
<evidence type="ECO:0000313" key="3">
    <source>
        <dbReference type="EMBL" id="AIJ25165.1"/>
    </source>
</evidence>
<dbReference type="STRING" id="1068978.AMETH_5073"/>
<feature type="transmembrane region" description="Helical" evidence="2">
    <location>
        <begin position="83"/>
        <end position="100"/>
    </location>
</feature>
<dbReference type="PATRIC" id="fig|1068978.7.peg.5452"/>